<dbReference type="Gene3D" id="3.60.70.12">
    <property type="entry name" value="L-amino peptidase D-ALA esterase/amidase"/>
    <property type="match status" value="1"/>
</dbReference>
<dbReference type="GO" id="GO:0006592">
    <property type="term" value="P:ornithine biosynthetic process"/>
    <property type="evidence" value="ECO:0007669"/>
    <property type="project" value="TreeGrafter"/>
</dbReference>
<evidence type="ECO:0000313" key="10">
    <source>
        <dbReference type="EMBL" id="PLW82946.1"/>
    </source>
</evidence>
<comment type="pathway">
    <text evidence="9">Amino-acid biosynthesis; L-arginine biosynthesis; N(2)-acetyl-L-ornithine from L-glutamate: step 1/4.</text>
</comment>
<evidence type="ECO:0000256" key="2">
    <source>
        <dbReference type="ARBA" id="ARBA00011475"/>
    </source>
</evidence>
<feature type="binding site" evidence="9">
    <location>
        <position position="403"/>
    </location>
    <ligand>
        <name>substrate</name>
    </ligand>
</feature>
<comment type="function">
    <text evidence="9">Catalyzes two activities which are involved in the cyclic version of arginine biosynthesis: the synthesis of N-acetylglutamate from glutamate and acetyl-CoA as the acetyl donor, and of ornithine by transacetylation between N(2)-acetylornithine and glutamate.</text>
</comment>
<dbReference type="Pfam" id="PF01960">
    <property type="entry name" value="ArgJ"/>
    <property type="match status" value="1"/>
</dbReference>
<dbReference type="Proteomes" id="UP000234845">
    <property type="component" value="Unassembled WGS sequence"/>
</dbReference>
<dbReference type="HAMAP" id="MF_01106">
    <property type="entry name" value="ArgJ"/>
    <property type="match status" value="1"/>
</dbReference>
<dbReference type="InterPro" id="IPR042195">
    <property type="entry name" value="ArgJ_beta_C"/>
</dbReference>
<evidence type="ECO:0000256" key="5">
    <source>
        <dbReference type="ARBA" id="ARBA00022679"/>
    </source>
</evidence>
<feature type="binding site" evidence="9">
    <location>
        <position position="192"/>
    </location>
    <ligand>
        <name>substrate</name>
    </ligand>
</feature>
<feature type="binding site" evidence="9">
    <location>
        <position position="155"/>
    </location>
    <ligand>
        <name>substrate</name>
    </ligand>
</feature>
<feature type="chain" id="PRO_5023442288" description="Arginine biosynthesis bifunctional protein ArgJ beta chain" evidence="9">
    <location>
        <begin position="192"/>
        <end position="408"/>
    </location>
</feature>
<comment type="catalytic activity">
    <reaction evidence="9">
        <text>L-glutamate + acetyl-CoA = N-acetyl-L-glutamate + CoA + H(+)</text>
        <dbReference type="Rhea" id="RHEA:24292"/>
        <dbReference type="ChEBI" id="CHEBI:15378"/>
        <dbReference type="ChEBI" id="CHEBI:29985"/>
        <dbReference type="ChEBI" id="CHEBI:44337"/>
        <dbReference type="ChEBI" id="CHEBI:57287"/>
        <dbReference type="ChEBI" id="CHEBI:57288"/>
        <dbReference type="EC" id="2.3.1.1"/>
    </reaction>
</comment>
<dbReference type="EMBL" id="PKLZ01000003">
    <property type="protein sequence ID" value="PLW82946.1"/>
    <property type="molecule type" value="Genomic_DNA"/>
</dbReference>
<evidence type="ECO:0000256" key="3">
    <source>
        <dbReference type="ARBA" id="ARBA00022571"/>
    </source>
</evidence>
<dbReference type="GO" id="GO:0005737">
    <property type="term" value="C:cytoplasm"/>
    <property type="evidence" value="ECO:0007669"/>
    <property type="project" value="UniProtKB-SubCell"/>
</dbReference>
<comment type="caution">
    <text evidence="10">The sequence shown here is derived from an EMBL/GenBank/DDBJ whole genome shotgun (WGS) entry which is preliminary data.</text>
</comment>
<comment type="catalytic activity">
    <reaction evidence="8 9">
        <text>N(2)-acetyl-L-ornithine + L-glutamate = N-acetyl-L-glutamate + L-ornithine</text>
        <dbReference type="Rhea" id="RHEA:15349"/>
        <dbReference type="ChEBI" id="CHEBI:29985"/>
        <dbReference type="ChEBI" id="CHEBI:44337"/>
        <dbReference type="ChEBI" id="CHEBI:46911"/>
        <dbReference type="ChEBI" id="CHEBI:57805"/>
        <dbReference type="EC" id="2.3.1.35"/>
    </reaction>
</comment>
<evidence type="ECO:0000256" key="6">
    <source>
        <dbReference type="ARBA" id="ARBA00022813"/>
    </source>
</evidence>
<feature type="chain" id="PRO_5023442289" description="Arginine biosynthesis bifunctional protein ArgJ alpha chain" evidence="9">
    <location>
        <begin position="1"/>
        <end position="191"/>
    </location>
</feature>
<gene>
    <name evidence="9 10" type="primary">argJ</name>
    <name evidence="10" type="ORF">CWI75_05790</name>
</gene>
<dbReference type="CDD" id="cd02152">
    <property type="entry name" value="OAT"/>
    <property type="match status" value="1"/>
</dbReference>
<comment type="similarity">
    <text evidence="1 9">Belongs to the ArgJ family.</text>
</comment>
<evidence type="ECO:0000256" key="1">
    <source>
        <dbReference type="ARBA" id="ARBA00006774"/>
    </source>
</evidence>
<sequence>MAVGNGALAALLPVPGVRLATVSAGIKKPGRKDLVLMELAPGSHCVGVFTRNAFCAAPVIVAREHLADCSGRPAYLLVNTGNANAGTGAPGLADARRCSAALAELTGVEAESVLPFSTGVIGEPLPVQKIIEALPNALTDLQADGWLAAASGIMTTDTRPKAHSLSFHCEGRDYVITGMAKGAGMIRPNMATMLAYLATDVAVSTPLLQALLSEAAELSFNRITIDGDTSTNDACVLVATGAAGNDPVTGAGGALYNALREALQALCVELAQGLVRDGEGASKFVTVQVNGGRNEQECLDVAFTIAHSPLVKTALFASDPNWGRLLAAIGRAGLPELDVRLVGVYLNDVLIAEHGCRAASYREEQGVAAMAPEEIVIRIELQRGAQQATVWTTDFSYDYVRINAEYRT</sequence>
<protein>
    <recommendedName>
        <fullName evidence="9">Arginine biosynthesis bifunctional protein ArgJ</fullName>
    </recommendedName>
    <domain>
        <recommendedName>
            <fullName evidence="9">Glutamate N-acetyltransferase</fullName>
            <ecNumber evidence="9">2.3.1.35</ecNumber>
        </recommendedName>
        <alternativeName>
            <fullName evidence="9">Ornithine acetyltransferase</fullName>
            <shortName evidence="9">OATase</shortName>
        </alternativeName>
        <alternativeName>
            <fullName evidence="9">Ornithine transacetylase</fullName>
        </alternativeName>
    </domain>
    <domain>
        <recommendedName>
            <fullName evidence="9">Amino-acid acetyltransferase</fullName>
            <ecNumber evidence="9">2.3.1.1</ecNumber>
        </recommendedName>
        <alternativeName>
            <fullName evidence="9">N-acetylglutamate synthase</fullName>
            <shortName evidence="9">AGSase</shortName>
        </alternativeName>
    </domain>
    <component>
        <recommendedName>
            <fullName evidence="9">Arginine biosynthesis bifunctional protein ArgJ alpha chain</fullName>
        </recommendedName>
    </component>
    <component>
        <recommendedName>
            <fullName evidence="9">Arginine biosynthesis bifunctional protein ArgJ beta chain</fullName>
        </recommendedName>
    </component>
</protein>
<feature type="binding site" evidence="9">
    <location>
        <position position="181"/>
    </location>
    <ligand>
        <name>substrate</name>
    </ligand>
</feature>
<reference evidence="11" key="1">
    <citation type="submission" date="2017-11" db="EMBL/GenBank/DDBJ databases">
        <title>The draft genome sequence of Chromatocurvus sp. F02.</title>
        <authorList>
            <person name="Du Z.-J."/>
            <person name="Chang Y.-Q."/>
        </authorList>
    </citation>
    <scope>NUCLEOTIDE SEQUENCE [LARGE SCALE GENOMIC DNA]</scope>
    <source>
        <strain evidence="11">F02</strain>
    </source>
</reference>
<feature type="site" description="Involved in the stabilization of negative charge on the oxyanion by the formation of the oxyanion hole" evidence="9">
    <location>
        <position position="118"/>
    </location>
</feature>
<dbReference type="AlphaFoldDB" id="A0A2N5Y3I8"/>
<evidence type="ECO:0000256" key="4">
    <source>
        <dbReference type="ARBA" id="ARBA00022605"/>
    </source>
</evidence>
<evidence type="ECO:0000256" key="9">
    <source>
        <dbReference type="HAMAP-Rule" id="MF_01106"/>
    </source>
</evidence>
<keyword evidence="9" id="KW-0511">Multifunctional enzyme</keyword>
<keyword evidence="4 9" id="KW-0028">Amino-acid biosynthesis</keyword>
<dbReference type="FunFam" id="3.60.70.12:FF:000001">
    <property type="entry name" value="Arginine biosynthesis bifunctional protein ArgJ, chloroplastic"/>
    <property type="match status" value="1"/>
</dbReference>
<dbReference type="UniPathway" id="UPA00068">
    <property type="reaction ID" value="UER00106"/>
</dbReference>
<dbReference type="GO" id="GO:0004042">
    <property type="term" value="F:L-glutamate N-acetyltransferase activity"/>
    <property type="evidence" value="ECO:0007669"/>
    <property type="project" value="UniProtKB-UniRule"/>
</dbReference>
<proteinExistence type="inferred from homology"/>
<dbReference type="OrthoDB" id="9804242at2"/>
<feature type="site" description="Cleavage; by autolysis" evidence="9">
    <location>
        <begin position="191"/>
        <end position="192"/>
    </location>
</feature>
<keyword evidence="9" id="KW-0963">Cytoplasm</keyword>
<dbReference type="InterPro" id="IPR016117">
    <property type="entry name" value="ArgJ-like_dom_sf"/>
</dbReference>
<keyword evidence="5 9" id="KW-0808">Transferase</keyword>
<dbReference type="NCBIfam" id="NF003802">
    <property type="entry name" value="PRK05388.1"/>
    <property type="match status" value="1"/>
</dbReference>
<dbReference type="SUPFAM" id="SSF56266">
    <property type="entry name" value="DmpA/ArgJ-like"/>
    <property type="match status" value="1"/>
</dbReference>
<evidence type="ECO:0000313" key="11">
    <source>
        <dbReference type="Proteomes" id="UP000234845"/>
    </source>
</evidence>
<keyword evidence="7 9" id="KW-0012">Acyltransferase</keyword>
<keyword evidence="3 9" id="KW-0055">Arginine biosynthesis</keyword>
<dbReference type="PANTHER" id="PTHR23100">
    <property type="entry name" value="ARGININE BIOSYNTHESIS BIFUNCTIONAL PROTEIN ARGJ"/>
    <property type="match status" value="1"/>
</dbReference>
<organism evidence="10 11">
    <name type="scientific">Kineobactrum sediminis</name>
    <dbReference type="NCBI Taxonomy" id="1905677"/>
    <lineage>
        <taxon>Bacteria</taxon>
        <taxon>Pseudomonadati</taxon>
        <taxon>Pseudomonadota</taxon>
        <taxon>Gammaproteobacteria</taxon>
        <taxon>Cellvibrionales</taxon>
        <taxon>Halieaceae</taxon>
        <taxon>Kineobactrum</taxon>
    </lineage>
</organism>
<dbReference type="GO" id="GO:0006526">
    <property type="term" value="P:L-arginine biosynthetic process"/>
    <property type="evidence" value="ECO:0007669"/>
    <property type="project" value="UniProtKB-UniRule"/>
</dbReference>
<keyword evidence="6 9" id="KW-0068">Autocatalytic cleavage</keyword>
<dbReference type="FunFam" id="3.10.20.340:FF:000001">
    <property type="entry name" value="Arginine biosynthesis bifunctional protein ArgJ, chloroplastic"/>
    <property type="match status" value="1"/>
</dbReference>
<comment type="subunit">
    <text evidence="2 9">Heterotetramer of two alpha and two beta chains.</text>
</comment>
<feature type="site" description="Involved in the stabilization of negative charge on the oxyanion by the formation of the oxyanion hole" evidence="9">
    <location>
        <position position="119"/>
    </location>
</feature>
<dbReference type="PANTHER" id="PTHR23100:SF0">
    <property type="entry name" value="ARGININE BIOSYNTHESIS BIFUNCTIONAL PROTEIN ARGJ, MITOCHONDRIAL"/>
    <property type="match status" value="1"/>
</dbReference>
<name>A0A2N5Y3I8_9GAMM</name>
<feature type="active site" description="Nucleophile" evidence="9">
    <location>
        <position position="192"/>
    </location>
</feature>
<evidence type="ECO:0000256" key="8">
    <source>
        <dbReference type="ARBA" id="ARBA00049439"/>
    </source>
</evidence>
<dbReference type="InterPro" id="IPR002813">
    <property type="entry name" value="Arg_biosynth_ArgJ"/>
</dbReference>
<comment type="subcellular location">
    <subcellularLocation>
        <location evidence="9">Cytoplasm</location>
    </subcellularLocation>
</comment>
<dbReference type="Gene3D" id="3.10.20.340">
    <property type="entry name" value="ArgJ beta chain, C-terminal domain"/>
    <property type="match status" value="1"/>
</dbReference>
<accession>A0A2N5Y3I8</accession>
<evidence type="ECO:0000256" key="7">
    <source>
        <dbReference type="ARBA" id="ARBA00023315"/>
    </source>
</evidence>
<feature type="binding site" evidence="9">
    <location>
        <position position="279"/>
    </location>
    <ligand>
        <name>substrate</name>
    </ligand>
</feature>
<feature type="binding site" evidence="9">
    <location>
        <position position="408"/>
    </location>
    <ligand>
        <name>substrate</name>
    </ligand>
</feature>
<comment type="pathway">
    <text evidence="9">Amino-acid biosynthesis; L-arginine biosynthesis; L-ornithine and N-acetyl-L-glutamate from L-glutamate and N(2)-acetyl-L-ornithine (cyclic): step 1/1.</text>
</comment>
<keyword evidence="11" id="KW-1185">Reference proteome</keyword>
<dbReference type="NCBIfam" id="TIGR00120">
    <property type="entry name" value="ArgJ"/>
    <property type="match status" value="1"/>
</dbReference>
<dbReference type="EC" id="2.3.1.1" evidence="9"/>
<dbReference type="GO" id="GO:0004358">
    <property type="term" value="F:L-glutamate N-acetyltransferase activity, acting on acetyl-L-ornithine as donor"/>
    <property type="evidence" value="ECO:0007669"/>
    <property type="project" value="UniProtKB-UniRule"/>
</dbReference>
<dbReference type="RefSeq" id="WP_101520546.1">
    <property type="nucleotide sequence ID" value="NZ_PKLZ01000003.1"/>
</dbReference>
<dbReference type="EC" id="2.3.1.35" evidence="9"/>